<evidence type="ECO:0000256" key="1">
    <source>
        <dbReference type="ARBA" id="ARBA00011073"/>
    </source>
</evidence>
<dbReference type="GO" id="GO:0006508">
    <property type="term" value="P:proteolysis"/>
    <property type="evidence" value="ECO:0007669"/>
    <property type="project" value="UniProtKB-KW"/>
</dbReference>
<evidence type="ECO:0000256" key="4">
    <source>
        <dbReference type="ARBA" id="ARBA00022825"/>
    </source>
</evidence>
<dbReference type="InterPro" id="IPR036852">
    <property type="entry name" value="Peptidase_S8/S53_dom_sf"/>
</dbReference>
<feature type="domain" description="Peptidase S8/S53" evidence="5">
    <location>
        <begin position="91"/>
        <end position="229"/>
    </location>
</feature>
<accession>X1LS64</accession>
<keyword evidence="4" id="KW-0720">Serine protease</keyword>
<keyword evidence="3" id="KW-0378">Hydrolase</keyword>
<dbReference type="AlphaFoldDB" id="X1LS64"/>
<dbReference type="EMBL" id="BARV01005924">
    <property type="protein sequence ID" value="GAI05250.1"/>
    <property type="molecule type" value="Genomic_DNA"/>
</dbReference>
<comment type="similarity">
    <text evidence="1">Belongs to the peptidase S8 family.</text>
</comment>
<dbReference type="PANTHER" id="PTHR43806:SF11">
    <property type="entry name" value="CEREVISIN-RELATED"/>
    <property type="match status" value="1"/>
</dbReference>
<keyword evidence="2" id="KW-0645">Protease</keyword>
<organism evidence="6">
    <name type="scientific">marine sediment metagenome</name>
    <dbReference type="NCBI Taxonomy" id="412755"/>
    <lineage>
        <taxon>unclassified sequences</taxon>
        <taxon>metagenomes</taxon>
        <taxon>ecological metagenomes</taxon>
    </lineage>
</organism>
<dbReference type="InterPro" id="IPR000209">
    <property type="entry name" value="Peptidase_S8/S53_dom"/>
</dbReference>
<evidence type="ECO:0000256" key="2">
    <source>
        <dbReference type="ARBA" id="ARBA00022670"/>
    </source>
</evidence>
<dbReference type="InterPro" id="IPR050131">
    <property type="entry name" value="Peptidase_S8_subtilisin-like"/>
</dbReference>
<dbReference type="PANTHER" id="PTHR43806">
    <property type="entry name" value="PEPTIDASE S8"/>
    <property type="match status" value="1"/>
</dbReference>
<comment type="caution">
    <text evidence="6">The sequence shown here is derived from an EMBL/GenBank/DDBJ whole genome shotgun (WGS) entry which is preliminary data.</text>
</comment>
<sequence>MIEVSQVSVASLGGSELYVPQQVNPGWYYDPFYGWYYLNPDGSKYIGNPVTGQVFTPMAFFAEYEYPATEEEVVLGIERVCELVMEALAEGLQHTNPLWPNVINLSLGAEDDGDPDSPMRLACRIASTEYGLDVVASAGNYGPDMTTITTPGTEPEVITVGAIESVHEIQVWELSSRGPTKEGKVKPDFVFWGADVEAANHENDIGYIVKSGTSFSTPMLSGLTGLLWETGRRVYGDSWLFRWTEARDLAPYYCLKPEDAPVQKGNTYGYGLPAVGTMVGRLATAKPEFEVTDMITPMILIMMMVSMMKIV</sequence>
<name>X1LS64_9ZZZZ</name>
<reference evidence="6" key="1">
    <citation type="journal article" date="2014" name="Front. Microbiol.">
        <title>High frequency of phylogenetically diverse reductive dehalogenase-homologous genes in deep subseafloor sedimentary metagenomes.</title>
        <authorList>
            <person name="Kawai M."/>
            <person name="Futagami T."/>
            <person name="Toyoda A."/>
            <person name="Takaki Y."/>
            <person name="Nishi S."/>
            <person name="Hori S."/>
            <person name="Arai W."/>
            <person name="Tsubouchi T."/>
            <person name="Morono Y."/>
            <person name="Uchiyama I."/>
            <person name="Ito T."/>
            <person name="Fujiyama A."/>
            <person name="Inagaki F."/>
            <person name="Takami H."/>
        </authorList>
    </citation>
    <scope>NUCLEOTIDE SEQUENCE</scope>
    <source>
        <strain evidence="6">Expedition CK06-06</strain>
    </source>
</reference>
<gene>
    <name evidence="6" type="ORF">S06H3_12059</name>
</gene>
<proteinExistence type="inferred from homology"/>
<dbReference type="Gene3D" id="3.40.50.200">
    <property type="entry name" value="Peptidase S8/S53 domain"/>
    <property type="match status" value="1"/>
</dbReference>
<protein>
    <recommendedName>
        <fullName evidence="5">Peptidase S8/S53 domain-containing protein</fullName>
    </recommendedName>
</protein>
<evidence type="ECO:0000313" key="6">
    <source>
        <dbReference type="EMBL" id="GAI05250.1"/>
    </source>
</evidence>
<evidence type="ECO:0000259" key="5">
    <source>
        <dbReference type="Pfam" id="PF00082"/>
    </source>
</evidence>
<evidence type="ECO:0000256" key="3">
    <source>
        <dbReference type="ARBA" id="ARBA00022801"/>
    </source>
</evidence>
<dbReference type="PROSITE" id="PS51892">
    <property type="entry name" value="SUBTILASE"/>
    <property type="match status" value="1"/>
</dbReference>
<dbReference type="SUPFAM" id="SSF52743">
    <property type="entry name" value="Subtilisin-like"/>
    <property type="match status" value="1"/>
</dbReference>
<dbReference type="Pfam" id="PF00082">
    <property type="entry name" value="Peptidase_S8"/>
    <property type="match status" value="1"/>
</dbReference>
<dbReference type="GO" id="GO:0004252">
    <property type="term" value="F:serine-type endopeptidase activity"/>
    <property type="evidence" value="ECO:0007669"/>
    <property type="project" value="InterPro"/>
</dbReference>